<dbReference type="Proteomes" id="UP000887116">
    <property type="component" value="Unassembled WGS sequence"/>
</dbReference>
<feature type="non-terminal residue" evidence="1">
    <location>
        <position position="46"/>
    </location>
</feature>
<organism evidence="1 2">
    <name type="scientific">Trichonephila clavata</name>
    <name type="common">Joro spider</name>
    <name type="synonym">Nephila clavata</name>
    <dbReference type="NCBI Taxonomy" id="2740835"/>
    <lineage>
        <taxon>Eukaryota</taxon>
        <taxon>Metazoa</taxon>
        <taxon>Ecdysozoa</taxon>
        <taxon>Arthropoda</taxon>
        <taxon>Chelicerata</taxon>
        <taxon>Arachnida</taxon>
        <taxon>Araneae</taxon>
        <taxon>Araneomorphae</taxon>
        <taxon>Entelegynae</taxon>
        <taxon>Araneoidea</taxon>
        <taxon>Nephilidae</taxon>
        <taxon>Trichonephila</taxon>
    </lineage>
</organism>
<keyword evidence="2" id="KW-1185">Reference proteome</keyword>
<reference evidence="1" key="1">
    <citation type="submission" date="2020-07" db="EMBL/GenBank/DDBJ databases">
        <title>Multicomponent nature underlies the extraordinary mechanical properties of spider dragline silk.</title>
        <authorList>
            <person name="Kono N."/>
            <person name="Nakamura H."/>
            <person name="Mori M."/>
            <person name="Yoshida Y."/>
            <person name="Ohtoshi R."/>
            <person name="Malay A.D."/>
            <person name="Moran D.A.P."/>
            <person name="Tomita M."/>
            <person name="Numata K."/>
            <person name="Arakawa K."/>
        </authorList>
    </citation>
    <scope>NUCLEOTIDE SEQUENCE</scope>
</reference>
<evidence type="ECO:0000313" key="1">
    <source>
        <dbReference type="EMBL" id="GFQ92498.1"/>
    </source>
</evidence>
<sequence length="46" mass="5308">MEVIMDLCYCISDDLSEWKSEDVVLSDEVDAFLETENEECVTDNTE</sequence>
<dbReference type="AlphaFoldDB" id="A0A8X6FZW8"/>
<comment type="caution">
    <text evidence="1">The sequence shown here is derived from an EMBL/GenBank/DDBJ whole genome shotgun (WGS) entry which is preliminary data.</text>
</comment>
<accession>A0A8X6FZW8</accession>
<evidence type="ECO:0000313" key="2">
    <source>
        <dbReference type="Proteomes" id="UP000887116"/>
    </source>
</evidence>
<gene>
    <name evidence="1" type="ORF">TNCT_371531</name>
</gene>
<dbReference type="EMBL" id="BMAO01014033">
    <property type="protein sequence ID" value="GFQ92498.1"/>
    <property type="molecule type" value="Genomic_DNA"/>
</dbReference>
<proteinExistence type="predicted"/>
<name>A0A8X6FZW8_TRICU</name>
<protein>
    <submittedName>
        <fullName evidence="1">Uncharacterized protein</fullName>
    </submittedName>
</protein>